<dbReference type="InterPro" id="IPR010934">
    <property type="entry name" value="NADH_DH_su5_C"/>
</dbReference>
<feature type="domain" description="NADH dehydrogenase subunit 5 C-terminal" evidence="20">
    <location>
        <begin position="385"/>
        <end position="562"/>
    </location>
</feature>
<dbReference type="GeneID" id="41834299"/>
<comment type="similarity">
    <text evidence="17">Belongs to the complex I subunit 5 family.</text>
</comment>
<dbReference type="PANTHER" id="PTHR42829">
    <property type="entry name" value="NADH-UBIQUINONE OXIDOREDUCTASE CHAIN 5"/>
    <property type="match status" value="1"/>
</dbReference>
<comment type="function">
    <text evidence="1">Core subunit of the mitochondrial membrane respiratory chain NADH dehydrogenase (Complex I) that is believed to belong to the minimal assembly required for catalysis. Complex I functions in the transfer of electrons from NADH to the respiratory chain. The immediate electron acceptor for the enzyme is believed to be ubiquinone.</text>
</comment>
<comment type="catalytic activity">
    <reaction evidence="16 17">
        <text>a ubiquinone + NADH + 5 H(+)(in) = a ubiquinol + NAD(+) + 4 H(+)(out)</text>
        <dbReference type="Rhea" id="RHEA:29091"/>
        <dbReference type="Rhea" id="RHEA-COMP:9565"/>
        <dbReference type="Rhea" id="RHEA-COMP:9566"/>
        <dbReference type="ChEBI" id="CHEBI:15378"/>
        <dbReference type="ChEBI" id="CHEBI:16389"/>
        <dbReference type="ChEBI" id="CHEBI:17976"/>
        <dbReference type="ChEBI" id="CHEBI:57540"/>
        <dbReference type="ChEBI" id="CHEBI:57945"/>
        <dbReference type="EC" id="7.1.1.2"/>
    </reaction>
</comment>
<gene>
    <name evidence="21" type="primary">ND5</name>
    <name evidence="21" type="ORF">LKC008</name>
</gene>
<evidence type="ECO:0000256" key="14">
    <source>
        <dbReference type="ARBA" id="ARBA00023128"/>
    </source>
</evidence>
<dbReference type="Pfam" id="PF00361">
    <property type="entry name" value="Proton_antipo_M"/>
    <property type="match status" value="1"/>
</dbReference>
<evidence type="ECO:0000259" key="18">
    <source>
        <dbReference type="Pfam" id="PF00361"/>
    </source>
</evidence>
<dbReference type="EC" id="7.1.1.2" evidence="3 17"/>
<dbReference type="InterPro" id="IPR001516">
    <property type="entry name" value="Proton_antipo_N"/>
</dbReference>
<evidence type="ECO:0000259" key="19">
    <source>
        <dbReference type="Pfam" id="PF00662"/>
    </source>
</evidence>
<dbReference type="GO" id="GO:0008137">
    <property type="term" value="F:NADH dehydrogenase (ubiquinone) activity"/>
    <property type="evidence" value="ECO:0007669"/>
    <property type="project" value="UniProtKB-EC"/>
</dbReference>
<evidence type="ECO:0000256" key="13">
    <source>
        <dbReference type="ARBA" id="ARBA00023075"/>
    </source>
</evidence>
<evidence type="ECO:0000256" key="1">
    <source>
        <dbReference type="ARBA" id="ARBA00003257"/>
    </source>
</evidence>
<dbReference type="InterPro" id="IPR001750">
    <property type="entry name" value="ND/Mrp_TM"/>
</dbReference>
<feature type="transmembrane region" description="Helical" evidence="17">
    <location>
        <begin position="9"/>
        <end position="33"/>
    </location>
</feature>
<keyword evidence="13 17" id="KW-0830">Ubiquinone</keyword>
<organism evidence="21">
    <name type="scientific">Leptaulax koreanus</name>
    <dbReference type="NCBI Taxonomy" id="2607329"/>
    <lineage>
        <taxon>Eukaryota</taxon>
        <taxon>Metazoa</taxon>
        <taxon>Ecdysozoa</taxon>
        <taxon>Arthropoda</taxon>
        <taxon>Hexapoda</taxon>
        <taxon>Insecta</taxon>
        <taxon>Pterygota</taxon>
        <taxon>Neoptera</taxon>
        <taxon>Endopterygota</taxon>
        <taxon>Coleoptera</taxon>
        <taxon>Polyphaga</taxon>
        <taxon>Scarabaeiformia</taxon>
        <taxon>Passalidae</taxon>
        <taxon>Leptaulax</taxon>
    </lineage>
</organism>
<evidence type="ECO:0000256" key="3">
    <source>
        <dbReference type="ARBA" id="ARBA00012944"/>
    </source>
</evidence>
<keyword evidence="6" id="KW-0679">Respiratory chain</keyword>
<accession>A0A5C0XLD0</accession>
<keyword evidence="8" id="KW-0999">Mitochondrion inner membrane</keyword>
<dbReference type="GO" id="GO:0005743">
    <property type="term" value="C:mitochondrial inner membrane"/>
    <property type="evidence" value="ECO:0007669"/>
    <property type="project" value="UniProtKB-SubCell"/>
</dbReference>
<feature type="transmembrane region" description="Helical" evidence="17">
    <location>
        <begin position="210"/>
        <end position="230"/>
    </location>
</feature>
<keyword evidence="12 17" id="KW-0520">NAD</keyword>
<feature type="transmembrane region" description="Helical" evidence="17">
    <location>
        <begin position="264"/>
        <end position="282"/>
    </location>
</feature>
<evidence type="ECO:0000256" key="11">
    <source>
        <dbReference type="ARBA" id="ARBA00022989"/>
    </source>
</evidence>
<evidence type="ECO:0000256" key="4">
    <source>
        <dbReference type="ARBA" id="ARBA00021096"/>
    </source>
</evidence>
<proteinExistence type="inferred from homology"/>
<evidence type="ECO:0000256" key="8">
    <source>
        <dbReference type="ARBA" id="ARBA00022792"/>
    </source>
</evidence>
<keyword evidence="5 17" id="KW-0813">Transport</keyword>
<feature type="domain" description="NADH-Ubiquinone oxidoreductase (complex I) chain 5 N-terminal" evidence="19">
    <location>
        <begin position="40"/>
        <end position="86"/>
    </location>
</feature>
<feature type="transmembrane region" description="Helical" evidence="17">
    <location>
        <begin position="417"/>
        <end position="437"/>
    </location>
</feature>
<keyword evidence="14 17" id="KW-0496">Mitochondrion</keyword>
<feature type="transmembrane region" description="Helical" evidence="17">
    <location>
        <begin position="86"/>
        <end position="103"/>
    </location>
</feature>
<keyword evidence="15 17" id="KW-0472">Membrane</keyword>
<evidence type="ECO:0000256" key="5">
    <source>
        <dbReference type="ARBA" id="ARBA00022448"/>
    </source>
</evidence>
<feature type="transmembrane region" description="Helical" evidence="17">
    <location>
        <begin position="517"/>
        <end position="534"/>
    </location>
</feature>
<sequence>MMYYIYGSWLLILSIISFTFALKFLLLDMVVFIEYEIMSLLSMNIEMSILLDWMSLLFMSFVMFISSMIIFYCNEYMEFDKFNTRFVNLVMLFVLSMILLIISPNLISILLGWDGLGLVSYCLVIYYQNFKSYNAGMITVLSNRIGDVGILLSIGLMVQYGSWNFFYYFMFNKNLMMGLLIIVAAMTKSAQIPFSAWLPEAMAAPTPVSSLVHSSTLVTAGVFLLIRFSEGINSDLFYFLLLISLITMFMAGLSANFENDLKKIIALSTLSQLGLMMSILALGSKELAFFHLLSHAMFKALLFMCAGVMIHLNMDFQDIRFMGSLVKMNPLLISYFILSNLALCGIPFLSGFYSKDLISEIFSMKLGGIFIYVIFYLSIGLTVIYTLRLVYFVLINESVFLVNNMFNDSKYIVMMKSMLGMILMVVLMGSLLSWIYFWVPYFIYLSFIMKLMTFTMILLGMLLGFLIFMLKNFYKYTVNLMVIVFLGKLENLLYLSLSFNWFMNKSSKNIFLKMEQGWLEYLGSQGLFMSFSWFSIKLQSLIKENLKNLLMICVLMIILLIVF</sequence>
<evidence type="ECO:0000256" key="7">
    <source>
        <dbReference type="ARBA" id="ARBA00022692"/>
    </source>
</evidence>
<dbReference type="PRINTS" id="PR01434">
    <property type="entry name" value="NADHDHGNASE5"/>
</dbReference>
<protein>
    <recommendedName>
        <fullName evidence="4 17">NADH-ubiquinone oxidoreductase chain 5</fullName>
        <ecNumber evidence="3 17">7.1.1.2</ecNumber>
    </recommendedName>
</protein>
<dbReference type="AlphaFoldDB" id="A0A5C0XLD0"/>
<feature type="transmembrane region" description="Helical" evidence="17">
    <location>
        <begin position="443"/>
        <end position="469"/>
    </location>
</feature>
<name>A0A5C0XLD0_9SCAR</name>
<feature type="transmembrane region" description="Helical" evidence="17">
    <location>
        <begin position="476"/>
        <end position="497"/>
    </location>
</feature>
<dbReference type="GO" id="GO:0015990">
    <property type="term" value="P:electron transport coupled proton transport"/>
    <property type="evidence" value="ECO:0007669"/>
    <property type="project" value="TreeGrafter"/>
</dbReference>
<feature type="transmembrane region" description="Helical" evidence="17">
    <location>
        <begin position="288"/>
        <end position="310"/>
    </location>
</feature>
<feature type="transmembrane region" description="Helical" evidence="17">
    <location>
        <begin position="546"/>
        <end position="562"/>
    </location>
</feature>
<comment type="subcellular location">
    <subcellularLocation>
        <location evidence="2">Mitochondrion inner membrane</location>
        <topology evidence="2">Multi-pass membrane protein</topology>
    </subcellularLocation>
</comment>
<evidence type="ECO:0000256" key="9">
    <source>
        <dbReference type="ARBA" id="ARBA00022967"/>
    </source>
</evidence>
<keyword evidence="9" id="KW-1278">Translocase</keyword>
<keyword evidence="7 17" id="KW-0812">Transmembrane</keyword>
<dbReference type="GO" id="GO:0042773">
    <property type="term" value="P:ATP synthesis coupled electron transport"/>
    <property type="evidence" value="ECO:0007669"/>
    <property type="project" value="InterPro"/>
</dbReference>
<feature type="transmembrane region" description="Helical" evidence="17">
    <location>
        <begin position="236"/>
        <end position="257"/>
    </location>
</feature>
<feature type="transmembrane region" description="Helical" evidence="17">
    <location>
        <begin position="331"/>
        <end position="349"/>
    </location>
</feature>
<evidence type="ECO:0000259" key="20">
    <source>
        <dbReference type="Pfam" id="PF06455"/>
    </source>
</evidence>
<dbReference type="InterPro" id="IPR003945">
    <property type="entry name" value="NU5C-like"/>
</dbReference>
<dbReference type="RefSeq" id="YP_009699966.1">
    <property type="nucleotide sequence ID" value="NC_044848.1"/>
</dbReference>
<keyword evidence="11 17" id="KW-1133">Transmembrane helix</keyword>
<evidence type="ECO:0000256" key="17">
    <source>
        <dbReference type="RuleBase" id="RU003404"/>
    </source>
</evidence>
<evidence type="ECO:0000256" key="16">
    <source>
        <dbReference type="ARBA" id="ARBA00049551"/>
    </source>
</evidence>
<evidence type="ECO:0000256" key="2">
    <source>
        <dbReference type="ARBA" id="ARBA00004448"/>
    </source>
</evidence>
<dbReference type="CTD" id="4540"/>
<feature type="domain" description="NADH:quinone oxidoreductase/Mrp antiporter transmembrane" evidence="18">
    <location>
        <begin position="103"/>
        <end position="381"/>
    </location>
</feature>
<comment type="function">
    <text evidence="17">Core subunit of the mitochondrial membrane respiratory chain NADH dehydrogenase (Complex I) which catalyzes electron transfer from NADH through the respiratory chain, using ubiquinone as an electron acceptor. Essential for the catalytic activity and assembly of complex I.</text>
</comment>
<geneLocation type="mitochondrion" evidence="21"/>
<evidence type="ECO:0000256" key="15">
    <source>
        <dbReference type="ARBA" id="ARBA00023136"/>
    </source>
</evidence>
<evidence type="ECO:0000256" key="6">
    <source>
        <dbReference type="ARBA" id="ARBA00022660"/>
    </source>
</evidence>
<evidence type="ECO:0000256" key="10">
    <source>
        <dbReference type="ARBA" id="ARBA00022982"/>
    </source>
</evidence>
<evidence type="ECO:0000256" key="12">
    <source>
        <dbReference type="ARBA" id="ARBA00023027"/>
    </source>
</evidence>
<feature type="transmembrane region" description="Helical" evidence="17">
    <location>
        <begin position="175"/>
        <end position="198"/>
    </location>
</feature>
<dbReference type="Pfam" id="PF00662">
    <property type="entry name" value="Proton_antipo_N"/>
    <property type="match status" value="1"/>
</dbReference>
<dbReference type="PANTHER" id="PTHR42829:SF2">
    <property type="entry name" value="NADH-UBIQUINONE OXIDOREDUCTASE CHAIN 5"/>
    <property type="match status" value="1"/>
</dbReference>
<reference evidence="21" key="1">
    <citation type="journal article" date="2019" name="Mitochondrial DNA Part B Resour">
        <title>Complete mitochondrial genome of Leptaulax koreanus (Coleoptera: Passalidae), a Korean endemic bess beetle.</title>
        <authorList>
            <person name="Lee S.-G."/>
            <person name="Choi K.S."/>
            <person name="Kim C.-J."/>
            <person name="Jeon H.-B."/>
            <person name="Kim I.-K."/>
        </authorList>
    </citation>
    <scope>NUCLEOTIDE SEQUENCE</scope>
</reference>
<evidence type="ECO:0000313" key="21">
    <source>
        <dbReference type="EMBL" id="QEK77359.1"/>
    </source>
</evidence>
<dbReference type="Pfam" id="PF06455">
    <property type="entry name" value="NADH5_C"/>
    <property type="match status" value="1"/>
</dbReference>
<dbReference type="EMBL" id="MH781547">
    <property type="protein sequence ID" value="QEK77359.1"/>
    <property type="molecule type" value="Genomic_DNA"/>
</dbReference>
<keyword evidence="10" id="KW-0249">Electron transport</keyword>
<dbReference type="GO" id="GO:0003954">
    <property type="term" value="F:NADH dehydrogenase activity"/>
    <property type="evidence" value="ECO:0007669"/>
    <property type="project" value="TreeGrafter"/>
</dbReference>
<feature type="transmembrane region" description="Helical" evidence="17">
    <location>
        <begin position="53"/>
        <end position="74"/>
    </location>
</feature>
<feature type="transmembrane region" description="Helical" evidence="17">
    <location>
        <begin position="369"/>
        <end position="396"/>
    </location>
</feature>